<dbReference type="PANTHER" id="PTHR43242">
    <property type="entry name" value="NAD(P)-BINDING ROSSMANN-FOLD SUPERFAMILY PROTEIN"/>
    <property type="match status" value="1"/>
</dbReference>
<dbReference type="InterPro" id="IPR036291">
    <property type="entry name" value="NAD(P)-bd_dom_sf"/>
</dbReference>
<dbReference type="RefSeq" id="WP_313832042.1">
    <property type="nucleotide sequence ID" value="NZ_JAQOUE010000001.1"/>
</dbReference>
<dbReference type="PANTHER" id="PTHR43242:SF1">
    <property type="entry name" value="NAD(P)-BINDING ROSSMANN-FOLD SUPERFAMILY PROTEIN"/>
    <property type="match status" value="1"/>
</dbReference>
<gene>
    <name evidence="2" type="ORF">PPG34_04980</name>
</gene>
<comment type="caution">
    <text evidence="2">The sequence shown here is derived from an EMBL/GenBank/DDBJ whole genome shotgun (WGS) entry which is preliminary data.</text>
</comment>
<reference evidence="2 3" key="1">
    <citation type="journal article" date="2023" name="ISME J.">
        <title>Cultivation and genomic characterization of novel and ubiquitous marine nitrite-oxidizing bacteria from the Nitrospirales.</title>
        <authorList>
            <person name="Mueller A.J."/>
            <person name="Daebeler A."/>
            <person name="Herbold C.W."/>
            <person name="Kirkegaard R.H."/>
            <person name="Daims H."/>
        </authorList>
    </citation>
    <scope>NUCLEOTIDE SEQUENCE [LARGE SCALE GENOMIC DNA]</scope>
    <source>
        <strain evidence="2 3">EB</strain>
    </source>
</reference>
<dbReference type="EMBL" id="JAQOUE010000001">
    <property type="protein sequence ID" value="MDT7041694.1"/>
    <property type="molecule type" value="Genomic_DNA"/>
</dbReference>
<organism evidence="2 3">
    <name type="scientific">Candidatus Nitronereus thalassa</name>
    <dbReference type="NCBI Taxonomy" id="3020898"/>
    <lineage>
        <taxon>Bacteria</taxon>
        <taxon>Pseudomonadati</taxon>
        <taxon>Nitrospirota</taxon>
        <taxon>Nitrospiria</taxon>
        <taxon>Nitrospirales</taxon>
        <taxon>Nitrospiraceae</taxon>
        <taxon>Candidatus Nitronereus</taxon>
    </lineage>
</organism>
<feature type="domain" description="RmlD-like substrate binding" evidence="1">
    <location>
        <begin position="5"/>
        <end position="270"/>
    </location>
</feature>
<evidence type="ECO:0000259" key="1">
    <source>
        <dbReference type="Pfam" id="PF04321"/>
    </source>
</evidence>
<keyword evidence="3" id="KW-1185">Reference proteome</keyword>
<accession>A0ABU3K5P9</accession>
<dbReference type="InterPro" id="IPR029903">
    <property type="entry name" value="RmlD-like-bd"/>
</dbReference>
<dbReference type="Proteomes" id="UP001250932">
    <property type="component" value="Unassembled WGS sequence"/>
</dbReference>
<dbReference type="Gene3D" id="3.40.50.720">
    <property type="entry name" value="NAD(P)-binding Rossmann-like Domain"/>
    <property type="match status" value="1"/>
</dbReference>
<dbReference type="SUPFAM" id="SSF51735">
    <property type="entry name" value="NAD(P)-binding Rossmann-fold domains"/>
    <property type="match status" value="1"/>
</dbReference>
<sequence length="285" mass="31804">MSHRTLLITGGSGYLGSQLIRMAKHCDVHATFFQHEPSPNSTATFHQCDLREHEEVETLLTKVRPAVIIHTACSNQNQTNLESIRPSALNLAKAALRINARFIHVSTDLVFDGQHGPYSEDSQPSPFLEYGLAKAQAEDLVKNHNPNALIVRPSLIYGIDPIDHQTRWLVQGIKENRKVTLFTDEIRCPIWVNTLCLALLELAEITEIGILHLAGNQALTRWEFGQAMLAMLKMDTPPNVVPLTIKESGLVRPKNLMLNINKANQLLNTPMLSVSEVSQQLSRKA</sequence>
<evidence type="ECO:0000313" key="2">
    <source>
        <dbReference type="EMBL" id="MDT7041694.1"/>
    </source>
</evidence>
<name>A0ABU3K5P9_9BACT</name>
<dbReference type="Pfam" id="PF04321">
    <property type="entry name" value="RmlD_sub_bind"/>
    <property type="match status" value="1"/>
</dbReference>
<proteinExistence type="predicted"/>
<evidence type="ECO:0000313" key="3">
    <source>
        <dbReference type="Proteomes" id="UP001250932"/>
    </source>
</evidence>
<protein>
    <submittedName>
        <fullName evidence="2">Sugar nucleotide-binding protein</fullName>
    </submittedName>
</protein>